<evidence type="ECO:0000313" key="4">
    <source>
        <dbReference type="Proteomes" id="UP000199614"/>
    </source>
</evidence>
<feature type="domain" description="Amidase" evidence="2">
    <location>
        <begin position="57"/>
        <end position="404"/>
    </location>
</feature>
<evidence type="ECO:0000256" key="1">
    <source>
        <dbReference type="SAM" id="MobiDB-lite"/>
    </source>
</evidence>
<dbReference type="InterPro" id="IPR036928">
    <property type="entry name" value="AS_sf"/>
</dbReference>
<dbReference type="Pfam" id="PF01425">
    <property type="entry name" value="Amidase"/>
    <property type="match status" value="1"/>
</dbReference>
<dbReference type="PANTHER" id="PTHR11895:SF151">
    <property type="entry name" value="GLUTAMYL-TRNA(GLN) AMIDOTRANSFERASE SUBUNIT A"/>
    <property type="match status" value="1"/>
</dbReference>
<accession>A0A1I4UBR9</accession>
<dbReference type="AlphaFoldDB" id="A0A1I4UBR9"/>
<keyword evidence="4" id="KW-1185">Reference proteome</keyword>
<dbReference type="SUPFAM" id="SSF75304">
    <property type="entry name" value="Amidase signature (AS) enzymes"/>
    <property type="match status" value="1"/>
</dbReference>
<dbReference type="EMBL" id="FOUY01000004">
    <property type="protein sequence ID" value="SFM86427.1"/>
    <property type="molecule type" value="Genomic_DNA"/>
</dbReference>
<sequence>MSAAYRPWPLRELVTGLTTAATTPAEALDRARRRITATDSELQAWVVPPGPELMPGPATGPLGGVPIGVKDIIDVTGSATRCGSALRAGAPPADADAAIVTAWREAGAIPVGKTVTTEFAYFSPGPTDNPAAPGHTPGGSSSGSAAAVAAGHVPLALGSQTAGSVTRPASFCGVAALVLGHGRLPVDGVTGLSPSLDNHGVFAASADDLALAFAALTGEPEAPRSSAPRLLFWDAGSAPLESRMQEVLHAVRDRLTAAGAAVEALPAPERVDELTAAHPVIMAAEAAVERSAELARSGELSVQLAELLHHGAGVTDTELRAARSVAEQGYRWLAGLLTEFDAVVGPAALGAPPAGLHATGDPLLSRPWQAAGMPALTVRGPNSPDGLPRGIQLVGLPRAESTLLATGRWVEAVLRDT</sequence>
<name>A0A1I4UBR9_PSUAM</name>
<organism evidence="3 4">
    <name type="scientific">Pseudonocardia ammonioxydans</name>
    <dbReference type="NCBI Taxonomy" id="260086"/>
    <lineage>
        <taxon>Bacteria</taxon>
        <taxon>Bacillati</taxon>
        <taxon>Actinomycetota</taxon>
        <taxon>Actinomycetes</taxon>
        <taxon>Pseudonocardiales</taxon>
        <taxon>Pseudonocardiaceae</taxon>
        <taxon>Pseudonocardia</taxon>
    </lineage>
</organism>
<dbReference type="GO" id="GO:0016740">
    <property type="term" value="F:transferase activity"/>
    <property type="evidence" value="ECO:0007669"/>
    <property type="project" value="UniProtKB-KW"/>
</dbReference>
<dbReference type="Proteomes" id="UP000199614">
    <property type="component" value="Unassembled WGS sequence"/>
</dbReference>
<dbReference type="Gene3D" id="3.90.1300.10">
    <property type="entry name" value="Amidase signature (AS) domain"/>
    <property type="match status" value="1"/>
</dbReference>
<feature type="region of interest" description="Disordered" evidence="1">
    <location>
        <begin position="124"/>
        <end position="145"/>
    </location>
</feature>
<gene>
    <name evidence="3" type="ORF">SAMN05216207_10047</name>
</gene>
<proteinExistence type="predicted"/>
<dbReference type="STRING" id="260086.SAMN05216207_10047"/>
<dbReference type="RefSeq" id="WP_245773322.1">
    <property type="nucleotide sequence ID" value="NZ_FOUY01000004.1"/>
</dbReference>
<reference evidence="3 4" key="1">
    <citation type="submission" date="2016-10" db="EMBL/GenBank/DDBJ databases">
        <authorList>
            <person name="de Groot N.N."/>
        </authorList>
    </citation>
    <scope>NUCLEOTIDE SEQUENCE [LARGE SCALE GENOMIC DNA]</scope>
    <source>
        <strain evidence="3 4">CGMCC 4.1877</strain>
    </source>
</reference>
<dbReference type="PANTHER" id="PTHR11895">
    <property type="entry name" value="TRANSAMIDASE"/>
    <property type="match status" value="1"/>
</dbReference>
<protein>
    <submittedName>
        <fullName evidence="3">Asp-tRNAAsn/Glu-tRNAGln amidotransferase A subunit</fullName>
    </submittedName>
</protein>
<dbReference type="InterPro" id="IPR000120">
    <property type="entry name" value="Amidase"/>
</dbReference>
<dbReference type="InterPro" id="IPR023631">
    <property type="entry name" value="Amidase_dom"/>
</dbReference>
<evidence type="ECO:0000259" key="2">
    <source>
        <dbReference type="Pfam" id="PF01425"/>
    </source>
</evidence>
<keyword evidence="3" id="KW-0808">Transferase</keyword>
<evidence type="ECO:0000313" key="3">
    <source>
        <dbReference type="EMBL" id="SFM86427.1"/>
    </source>
</evidence>